<dbReference type="GO" id="GO:0003676">
    <property type="term" value="F:nucleic acid binding"/>
    <property type="evidence" value="ECO:0007669"/>
    <property type="project" value="InterPro"/>
</dbReference>
<evidence type="ECO:0000313" key="4">
    <source>
        <dbReference type="Proteomes" id="UP000256727"/>
    </source>
</evidence>
<dbReference type="AlphaFoldDB" id="A0A3D9LBD5"/>
<name>A0A3D9LBD5_9MICC</name>
<dbReference type="Proteomes" id="UP000256727">
    <property type="component" value="Unassembled WGS sequence"/>
</dbReference>
<dbReference type="SUPFAM" id="SSF52980">
    <property type="entry name" value="Restriction endonuclease-like"/>
    <property type="match status" value="1"/>
</dbReference>
<evidence type="ECO:0000313" key="3">
    <source>
        <dbReference type="EMBL" id="REE02787.1"/>
    </source>
</evidence>
<accession>A0A3D9LBD5</accession>
<dbReference type="RefSeq" id="WP_115931021.1">
    <property type="nucleotide sequence ID" value="NZ_QREH01000001.1"/>
</dbReference>
<dbReference type="HAMAP" id="MF_00048">
    <property type="entry name" value="UPF0102"/>
    <property type="match status" value="1"/>
</dbReference>
<gene>
    <name evidence="3" type="ORF">C8E99_0570</name>
</gene>
<dbReference type="InterPro" id="IPR003509">
    <property type="entry name" value="UPF0102_YraN-like"/>
</dbReference>
<dbReference type="InterPro" id="IPR011335">
    <property type="entry name" value="Restrct_endonuc-II-like"/>
</dbReference>
<dbReference type="EMBL" id="QREH01000001">
    <property type="protein sequence ID" value="REE02787.1"/>
    <property type="molecule type" value="Genomic_DNA"/>
</dbReference>
<dbReference type="GO" id="GO:0004519">
    <property type="term" value="F:endonuclease activity"/>
    <property type="evidence" value="ECO:0007669"/>
    <property type="project" value="UniProtKB-KW"/>
</dbReference>
<keyword evidence="4" id="KW-1185">Reference proteome</keyword>
<comment type="caution">
    <text evidence="3">The sequence shown here is derived from an EMBL/GenBank/DDBJ whole genome shotgun (WGS) entry which is preliminary data.</text>
</comment>
<dbReference type="Gene3D" id="3.40.1350.10">
    <property type="match status" value="1"/>
</dbReference>
<dbReference type="OrthoDB" id="9794876at2"/>
<dbReference type="NCBIfam" id="NF009154">
    <property type="entry name" value="PRK12497.3-3"/>
    <property type="match status" value="1"/>
</dbReference>
<sequence>MEQSTAAGRRPQQSSAHTALGRFGEDVAARWLQDQGYEIVDRNWRCPDGEIDLVGIHQGWWVAVEVKTRRGLGYGHPFEAINPRKLRRLYRLSLQWAAAHPELRGLAGWRVDAVSVLLPAGGGLTVEVLKDIRP</sequence>
<dbReference type="PANTHER" id="PTHR34039:SF1">
    <property type="entry name" value="UPF0102 PROTEIN YRAN"/>
    <property type="match status" value="1"/>
</dbReference>
<reference evidence="3 4" key="1">
    <citation type="submission" date="2018-07" db="EMBL/GenBank/DDBJ databases">
        <title>Sequencing the genomes of 1000 actinobacteria strains.</title>
        <authorList>
            <person name="Klenk H.-P."/>
        </authorList>
    </citation>
    <scope>NUCLEOTIDE SEQUENCE [LARGE SCALE GENOMIC DNA]</scope>
    <source>
        <strain evidence="3 4">DSM 14442</strain>
    </source>
</reference>
<keyword evidence="3" id="KW-0540">Nuclease</keyword>
<dbReference type="CDD" id="cd20736">
    <property type="entry name" value="PoNe_Nuclease"/>
    <property type="match status" value="1"/>
</dbReference>
<organism evidence="3 4">
    <name type="scientific">Citricoccus muralis</name>
    <dbReference type="NCBI Taxonomy" id="169134"/>
    <lineage>
        <taxon>Bacteria</taxon>
        <taxon>Bacillati</taxon>
        <taxon>Actinomycetota</taxon>
        <taxon>Actinomycetes</taxon>
        <taxon>Micrococcales</taxon>
        <taxon>Micrococcaceae</taxon>
        <taxon>Citricoccus</taxon>
    </lineage>
</organism>
<evidence type="ECO:0000256" key="2">
    <source>
        <dbReference type="HAMAP-Rule" id="MF_00048"/>
    </source>
</evidence>
<dbReference type="Pfam" id="PF02021">
    <property type="entry name" value="UPF0102"/>
    <property type="match status" value="1"/>
</dbReference>
<dbReference type="PANTHER" id="PTHR34039">
    <property type="entry name" value="UPF0102 PROTEIN YRAN"/>
    <property type="match status" value="1"/>
</dbReference>
<keyword evidence="3" id="KW-0255">Endonuclease</keyword>
<dbReference type="InterPro" id="IPR011856">
    <property type="entry name" value="tRNA_endonuc-like_dom_sf"/>
</dbReference>
<protein>
    <recommendedName>
        <fullName evidence="2">UPF0102 protein C8E99_0570</fullName>
    </recommendedName>
</protein>
<keyword evidence="3" id="KW-0378">Hydrolase</keyword>
<comment type="similarity">
    <text evidence="1 2">Belongs to the UPF0102 family.</text>
</comment>
<proteinExistence type="inferred from homology"/>
<evidence type="ECO:0000256" key="1">
    <source>
        <dbReference type="ARBA" id="ARBA00006738"/>
    </source>
</evidence>